<gene>
    <name evidence="2" type="ORF">BABA_15667</name>
</gene>
<dbReference type="EMBL" id="AJLS01000115">
    <property type="protein sequence ID" value="EKN66561.1"/>
    <property type="molecule type" value="Genomic_DNA"/>
</dbReference>
<dbReference type="AlphaFoldDB" id="K6E096"/>
<dbReference type="PANTHER" id="PTHR33744">
    <property type="entry name" value="CARBOHYDRATE DIACID REGULATOR"/>
    <property type="match status" value="1"/>
</dbReference>
<reference evidence="2 3" key="1">
    <citation type="journal article" date="2012" name="Front. Microbiol.">
        <title>Redundancy and modularity in membrane-associated dissimilatory nitrate reduction in Bacillus.</title>
        <authorList>
            <person name="Heylen K."/>
            <person name="Keltjens J."/>
        </authorList>
    </citation>
    <scope>NUCLEOTIDE SEQUENCE [LARGE SCALE GENOMIC DNA]</scope>
    <source>
        <strain evidence="3">LMG 21833T</strain>
    </source>
</reference>
<dbReference type="Pfam" id="PF13185">
    <property type="entry name" value="GAF_2"/>
    <property type="match status" value="1"/>
</dbReference>
<dbReference type="eggNOG" id="COG2508">
    <property type="taxonomic scope" value="Bacteria"/>
</dbReference>
<accession>K6E096</accession>
<dbReference type="STRING" id="1117379.BABA_15667"/>
<dbReference type="eggNOG" id="COG2203">
    <property type="taxonomic scope" value="Bacteria"/>
</dbReference>
<feature type="domain" description="GAF" evidence="1">
    <location>
        <begin position="36"/>
        <end position="195"/>
    </location>
</feature>
<dbReference type="InterPro" id="IPR029016">
    <property type="entry name" value="GAF-like_dom_sf"/>
</dbReference>
<organism evidence="2 3">
    <name type="scientific">Neobacillus bataviensis LMG 21833</name>
    <dbReference type="NCBI Taxonomy" id="1117379"/>
    <lineage>
        <taxon>Bacteria</taxon>
        <taxon>Bacillati</taxon>
        <taxon>Bacillota</taxon>
        <taxon>Bacilli</taxon>
        <taxon>Bacillales</taxon>
        <taxon>Bacillaceae</taxon>
        <taxon>Neobacillus</taxon>
    </lineage>
</organism>
<evidence type="ECO:0000313" key="2">
    <source>
        <dbReference type="EMBL" id="EKN66561.1"/>
    </source>
</evidence>
<dbReference type="InterPro" id="IPR025736">
    <property type="entry name" value="PucR_C-HTH_dom"/>
</dbReference>
<dbReference type="OrthoDB" id="143422at2"/>
<dbReference type="InterPro" id="IPR003018">
    <property type="entry name" value="GAF"/>
</dbReference>
<keyword evidence="3" id="KW-1185">Reference proteome</keyword>
<evidence type="ECO:0000259" key="1">
    <source>
        <dbReference type="SMART" id="SM00065"/>
    </source>
</evidence>
<dbReference type="SMART" id="SM00065">
    <property type="entry name" value="GAF"/>
    <property type="match status" value="1"/>
</dbReference>
<dbReference type="Proteomes" id="UP000006316">
    <property type="component" value="Unassembled WGS sequence"/>
</dbReference>
<dbReference type="PANTHER" id="PTHR33744:SF1">
    <property type="entry name" value="DNA-BINDING TRANSCRIPTIONAL ACTIVATOR ADER"/>
    <property type="match status" value="1"/>
</dbReference>
<comment type="caution">
    <text evidence="2">The sequence shown here is derived from an EMBL/GenBank/DDBJ whole genome shotgun (WGS) entry which is preliminary data.</text>
</comment>
<proteinExistence type="predicted"/>
<dbReference type="InterPro" id="IPR042070">
    <property type="entry name" value="PucR_C-HTH_sf"/>
</dbReference>
<dbReference type="RefSeq" id="WP_007086129.1">
    <property type="nucleotide sequence ID" value="NZ_AJLS01000115.1"/>
</dbReference>
<dbReference type="Gene3D" id="1.10.10.2840">
    <property type="entry name" value="PucR C-terminal helix-turn-helix domain"/>
    <property type="match status" value="1"/>
</dbReference>
<evidence type="ECO:0000313" key="3">
    <source>
        <dbReference type="Proteomes" id="UP000006316"/>
    </source>
</evidence>
<dbReference type="PATRIC" id="fig|1117379.3.peg.3248"/>
<name>K6E096_9BACI</name>
<dbReference type="Gene3D" id="3.30.450.40">
    <property type="match status" value="1"/>
</dbReference>
<dbReference type="Pfam" id="PF13556">
    <property type="entry name" value="HTH_30"/>
    <property type="match status" value="1"/>
</dbReference>
<dbReference type="InterPro" id="IPR051448">
    <property type="entry name" value="CdaR-like_regulators"/>
</dbReference>
<dbReference type="SUPFAM" id="SSF55781">
    <property type="entry name" value="GAF domain-like"/>
    <property type="match status" value="1"/>
</dbReference>
<protein>
    <submittedName>
        <fullName evidence="2">Transcriptional regulator</fullName>
    </submittedName>
</protein>
<sequence>MKAETNLHHLDRETLKVQQEMEILMESFRVITSSLELDDVLKKIMRYASAIFRSTDAGYILLFDKNSEKLIVKSYIGFNDQIRSFRVGVGESIVGKVFRDGCVRLIGTTKEIYENMTDLSEENHTILQAAAVSTRKIKSLLSVPIMFGDIRIGVMTLHRFEREKLPSERDLLLLESFASHVAVAIHNAQLHEDVQKSLGEVTHLLTKLEETNQLLQQRTEIHNHLTRLSIENRGLTSIIMEMDHLMEKGVFYADYIEGKCYPSDNLPYEKIIADLFLLFINKTNPAYVSISKDVNLSFYVYPIRSGSVFLGCLIIVGDDPLSMTDRLIVEQGAPILTLEIIKIRSKTDILYRKTFENYHEFLKIKNPFQAELAVKELGIETQSFIQTVVIEMSGNVDQDALENETRSLLTRLNRNLPAENRLISSYNNKIILFSTTSHEREQAKLIELIEKNIERWNKMFTVAARAGVSTGLYYPGQAEDNHNKAEQALLHLKKQSKNGVFHFREIGIARLFLNHQSSEIESFLAETFSLLWTDQEKYQDLLATLISYVQHNRSMVSTAKALHIHTNTLYHRIKKIEDLIGADYDNFEDYLRVQLAVYLYNVFYLQS</sequence>